<proteinExistence type="predicted"/>
<dbReference type="EMBL" id="JBHSMH010000097">
    <property type="protein sequence ID" value="MFC5471302.1"/>
    <property type="molecule type" value="Genomic_DNA"/>
</dbReference>
<evidence type="ECO:0000313" key="1">
    <source>
        <dbReference type="EMBL" id="MFC5471302.1"/>
    </source>
</evidence>
<evidence type="ECO:0000313" key="2">
    <source>
        <dbReference type="Proteomes" id="UP001596105"/>
    </source>
</evidence>
<dbReference type="Proteomes" id="UP001596105">
    <property type="component" value="Unassembled WGS sequence"/>
</dbReference>
<dbReference type="SUPFAM" id="SSF49265">
    <property type="entry name" value="Fibronectin type III"/>
    <property type="match status" value="1"/>
</dbReference>
<feature type="non-terminal residue" evidence="1">
    <location>
        <position position="1"/>
    </location>
</feature>
<organism evidence="1 2">
    <name type="scientific">Cohnella suwonensis</name>
    <dbReference type="NCBI Taxonomy" id="696072"/>
    <lineage>
        <taxon>Bacteria</taxon>
        <taxon>Bacillati</taxon>
        <taxon>Bacillota</taxon>
        <taxon>Bacilli</taxon>
        <taxon>Bacillales</taxon>
        <taxon>Paenibacillaceae</taxon>
        <taxon>Cohnella</taxon>
    </lineage>
</organism>
<protein>
    <recommendedName>
        <fullName evidence="3">Fibronectin type-III domain-containing protein</fullName>
    </recommendedName>
</protein>
<reference evidence="2" key="1">
    <citation type="journal article" date="2019" name="Int. J. Syst. Evol. Microbiol.">
        <title>The Global Catalogue of Microorganisms (GCM) 10K type strain sequencing project: providing services to taxonomists for standard genome sequencing and annotation.</title>
        <authorList>
            <consortium name="The Broad Institute Genomics Platform"/>
            <consortium name="The Broad Institute Genome Sequencing Center for Infectious Disease"/>
            <person name="Wu L."/>
            <person name="Ma J."/>
        </authorList>
    </citation>
    <scope>NUCLEOTIDE SEQUENCE [LARGE SCALE GENOMIC DNA]</scope>
    <source>
        <strain evidence="2">CCUG 57113</strain>
    </source>
</reference>
<name>A0ABW0M1Z5_9BACL</name>
<feature type="non-terminal residue" evidence="1">
    <location>
        <position position="263"/>
    </location>
</feature>
<sequence length="263" mass="25613">YKAYAIVKDAVGNASSVAAIPFTTIATPDTTAPTLSLTSASATTETTTTLNFTSDEAGTYYYVVYAAADAAPNAAAIEAQGTAVAKGTAAAGATANTASVTGLTASTAYKAYAIVKDAAGNASSVATIPFTTIATPDTTAPTLSLTSASATTETTTTLNFTSNEAGTYYYVVYAAADAAPNAAAIEAQGTAVAKGTAAAGATSNSASVSGLTASTGYKAYAIVKDAAGNVSSVAAIPFTTIATPDTTAPTLSLTSASATTETT</sequence>
<dbReference type="InterPro" id="IPR036116">
    <property type="entry name" value="FN3_sf"/>
</dbReference>
<evidence type="ECO:0008006" key="3">
    <source>
        <dbReference type="Google" id="ProtNLM"/>
    </source>
</evidence>
<comment type="caution">
    <text evidence="1">The sequence shown here is derived from an EMBL/GenBank/DDBJ whole genome shotgun (WGS) entry which is preliminary data.</text>
</comment>
<accession>A0ABW0M1Z5</accession>
<gene>
    <name evidence="1" type="ORF">ACFPPD_21680</name>
</gene>
<keyword evidence="2" id="KW-1185">Reference proteome</keyword>